<evidence type="ECO:0008006" key="3">
    <source>
        <dbReference type="Google" id="ProtNLM"/>
    </source>
</evidence>
<accession>A0A498BT37</accession>
<reference evidence="1 2" key="1">
    <citation type="submission" date="2018-10" db="EMBL/GenBank/DDBJ databases">
        <title>Genomic Encyclopedia of Type Strains, Phase IV (KMG-IV): sequencing the most valuable type-strain genomes for metagenomic binning, comparative biology and taxonomic classification.</title>
        <authorList>
            <person name="Goeker M."/>
        </authorList>
    </citation>
    <scope>NUCLEOTIDE SEQUENCE [LARGE SCALE GENOMIC DNA]</scope>
    <source>
        <strain evidence="1 2">DSM 12769</strain>
    </source>
</reference>
<sequence length="400" mass="45207">MASETERRSPNGGPGWKLGVVDTVEAIDPVAWNALTGGHHPFLRHEFLVALERHGAVGPDVGWVPQFILLRDDSGHLRGAVPAWLKGHSRGEFVFDFAWAEAHERHGLAYYPKLVVSIPWTPATGPRLLVAPGDDAGTIRAVLAEGVRDLTRQLGLSSAHCLFACEPDLEALGNGQFLRRRDFHYFWHNDHYQDFEAFLTALTSRKRKKIRQERRYVREQGIDVRMQTGHELCNTELDLIHAHYANAFRRKTNLPVLSAGFFREIAHTMGEQLLIAVCRHDREIVAAAIMFRGSDTLFGRYWGSSGNYPALHFEACYYQGIDYCIRHGLQRFEPGVQGEHKIARGFLPTRTTSAHWLVSPAFQRAVADYLQREGDLIDTQFEHLRAESPFRVDPTPTAGP</sequence>
<dbReference type="Proteomes" id="UP000275461">
    <property type="component" value="Unassembled WGS sequence"/>
</dbReference>
<evidence type="ECO:0000313" key="2">
    <source>
        <dbReference type="Proteomes" id="UP000275461"/>
    </source>
</evidence>
<protein>
    <recommendedName>
        <fullName evidence="3">N-acyltransferase</fullName>
    </recommendedName>
</protein>
<dbReference type="SUPFAM" id="SSF55729">
    <property type="entry name" value="Acyl-CoA N-acyltransferases (Nat)"/>
    <property type="match status" value="1"/>
</dbReference>
<dbReference type="RefSeq" id="WP_245971196.1">
    <property type="nucleotide sequence ID" value="NZ_RCDA01000005.1"/>
</dbReference>
<dbReference type="EMBL" id="RCDA01000005">
    <property type="protein sequence ID" value="RLK46835.1"/>
    <property type="molecule type" value="Genomic_DNA"/>
</dbReference>
<name>A0A498BT37_9GAMM</name>
<dbReference type="Pfam" id="PF04339">
    <property type="entry name" value="FemAB_like"/>
    <property type="match status" value="1"/>
</dbReference>
<dbReference type="PANTHER" id="PTHR47017">
    <property type="entry name" value="ACYL-COA"/>
    <property type="match status" value="1"/>
</dbReference>
<gene>
    <name evidence="1" type="ORF">DFR31_2542</name>
</gene>
<evidence type="ECO:0000313" key="1">
    <source>
        <dbReference type="EMBL" id="RLK46835.1"/>
    </source>
</evidence>
<proteinExistence type="predicted"/>
<dbReference type="PANTHER" id="PTHR47017:SF1">
    <property type="entry name" value="ACYL-COA"/>
    <property type="match status" value="1"/>
</dbReference>
<keyword evidence="2" id="KW-1185">Reference proteome</keyword>
<dbReference type="InterPro" id="IPR016181">
    <property type="entry name" value="Acyl_CoA_acyltransferase"/>
</dbReference>
<dbReference type="Gene3D" id="3.40.630.30">
    <property type="match status" value="1"/>
</dbReference>
<comment type="caution">
    <text evidence="1">The sequence shown here is derived from an EMBL/GenBank/DDBJ whole genome shotgun (WGS) entry which is preliminary data.</text>
</comment>
<dbReference type="AlphaFoldDB" id="A0A498BT37"/>
<dbReference type="InterPro" id="IPR007434">
    <property type="entry name" value="FemAB-like"/>
</dbReference>
<organism evidence="1 2">
    <name type="scientific">Alkalispirillum mobile</name>
    <dbReference type="NCBI Taxonomy" id="85925"/>
    <lineage>
        <taxon>Bacteria</taxon>
        <taxon>Pseudomonadati</taxon>
        <taxon>Pseudomonadota</taxon>
        <taxon>Gammaproteobacteria</taxon>
        <taxon>Chromatiales</taxon>
        <taxon>Ectothiorhodospiraceae</taxon>
        <taxon>Alkalispirillum</taxon>
    </lineage>
</organism>